<feature type="domain" description="ABC3 transporter permease C-terminal" evidence="7">
    <location>
        <begin position="710"/>
        <end position="821"/>
    </location>
</feature>
<dbReference type="InterPro" id="IPR003838">
    <property type="entry name" value="ABC3_permease_C"/>
</dbReference>
<comment type="caution">
    <text evidence="8">The sequence shown here is derived from an EMBL/GenBank/DDBJ whole genome shotgun (WGS) entry which is preliminary data.</text>
</comment>
<evidence type="ECO:0000313" key="8">
    <source>
        <dbReference type="EMBL" id="PRY97061.1"/>
    </source>
</evidence>
<feature type="transmembrane region" description="Helical" evidence="6">
    <location>
        <begin position="301"/>
        <end position="327"/>
    </location>
</feature>
<dbReference type="Proteomes" id="UP000238308">
    <property type="component" value="Unassembled WGS sequence"/>
</dbReference>
<keyword evidence="4 6" id="KW-1133">Transmembrane helix</keyword>
<evidence type="ECO:0000256" key="3">
    <source>
        <dbReference type="ARBA" id="ARBA00022692"/>
    </source>
</evidence>
<feature type="transmembrane region" description="Helical" evidence="6">
    <location>
        <begin position="392"/>
        <end position="413"/>
    </location>
</feature>
<dbReference type="AlphaFoldDB" id="A0A2T0XDR3"/>
<dbReference type="EMBL" id="PVTV01000015">
    <property type="protein sequence ID" value="PRY97061.1"/>
    <property type="molecule type" value="Genomic_DNA"/>
</dbReference>
<protein>
    <submittedName>
        <fullName evidence="8">Putative ABC transport system permease protein</fullName>
    </submittedName>
</protein>
<dbReference type="PANTHER" id="PTHR30287:SF1">
    <property type="entry name" value="INNER MEMBRANE PROTEIN"/>
    <property type="match status" value="1"/>
</dbReference>
<evidence type="ECO:0000259" key="7">
    <source>
        <dbReference type="Pfam" id="PF02687"/>
    </source>
</evidence>
<gene>
    <name evidence="8" type="ORF">BCM14_2200</name>
</gene>
<feature type="transmembrane region" description="Helical" evidence="6">
    <location>
        <begin position="757"/>
        <end position="780"/>
    </location>
</feature>
<feature type="transmembrane region" description="Helical" evidence="6">
    <location>
        <begin position="21"/>
        <end position="42"/>
    </location>
</feature>
<evidence type="ECO:0000256" key="1">
    <source>
        <dbReference type="ARBA" id="ARBA00004651"/>
    </source>
</evidence>
<feature type="transmembrane region" description="Helical" evidence="6">
    <location>
        <begin position="704"/>
        <end position="725"/>
    </location>
</feature>
<feature type="transmembrane region" description="Helical" evidence="6">
    <location>
        <begin position="347"/>
        <end position="371"/>
    </location>
</feature>
<dbReference type="InterPro" id="IPR038766">
    <property type="entry name" value="Membrane_comp_ABC_pdt"/>
</dbReference>
<feature type="transmembrane region" description="Helical" evidence="6">
    <location>
        <begin position="257"/>
        <end position="277"/>
    </location>
</feature>
<evidence type="ECO:0000313" key="9">
    <source>
        <dbReference type="Proteomes" id="UP000238308"/>
    </source>
</evidence>
<dbReference type="GO" id="GO:0005886">
    <property type="term" value="C:plasma membrane"/>
    <property type="evidence" value="ECO:0007669"/>
    <property type="project" value="UniProtKB-SubCell"/>
</dbReference>
<sequence length="830" mass="90757">MTGIFKLAMKQVWRDARAGDLLLLALTIVVAVAALSTVSMLADSARQGLERDAGQLLGADLLVETDAAIAEEWLTQAKQQSLQVAQTWQFPSMLSTEEHSLLVSVKAVSTHYPLRGNLRISTDAEQADRAATTIPAPGKLWVDPQVLTGLDVKTGAQLTLGDVNLVLDALITQEPDRGTQFMNLAPRVMFNAADLERTGLVVLGSRVKYALLVAGQPQQVENFRAWLVPRLQPGQKIVTIESGRPEIRQSLERAQQFLTLVGLLATLIAAIALVLGARQFKQRHRKSVVVMRCLGATQKMLVQLFLLEFFIVGLIGSLAGVSLGFIGQRLIARVLDGLSGVSFPSPHPLAMLQAMGLGVFLLLMLATPSLLELNRVAPRQIFKTSAGHWVVPVIRAYLPATVGMLVFLCWVAKDVKLGLLLAAGFAAATAIFSLISYGSMKVLAVWRVRFVTSAALRFGLSCLIRRRHAIVVQISALAAGMMAVLLLTIVRTDLLEGWQRTIPPDAPNRFMINIQPDQLEAVKQDFTQKKHETTALYPMIRGRLIERNGKPLGSVDFDDARAKQLIDREFNLSYASSLPKEAFIEQGRDLNGAADEVSLESGLAKTLRLNLNDELVFDVAGRLVHVHVTSIRKVNWDSMKPNFFAITSPIALEGQPQTWMTAFQLKSDEGVWLQNLLRRYPNVTVFDVGAILAQLRDVLNKVAFAVQGLFGFSVVAGVLVLVMALSSTRDERIREAALLRALGATRDQLSRAQRIEFFITGLIAGLLAAGGATVIAWALSEWVFHFPISFSLLPWLIGVCACVFGSWLIGFLTLGAVLRASPLSVLRQVN</sequence>
<comment type="subcellular location">
    <subcellularLocation>
        <location evidence="1">Cell membrane</location>
        <topology evidence="1">Multi-pass membrane protein</topology>
    </subcellularLocation>
</comment>
<feature type="transmembrane region" description="Helical" evidence="6">
    <location>
        <begin position="419"/>
        <end position="448"/>
    </location>
</feature>
<keyword evidence="2" id="KW-1003">Cell membrane</keyword>
<keyword evidence="5 6" id="KW-0472">Membrane</keyword>
<proteinExistence type="predicted"/>
<name>A0A2T0XDR3_9BURK</name>
<evidence type="ECO:0000256" key="2">
    <source>
        <dbReference type="ARBA" id="ARBA00022475"/>
    </source>
</evidence>
<evidence type="ECO:0000256" key="6">
    <source>
        <dbReference type="SAM" id="Phobius"/>
    </source>
</evidence>
<feature type="transmembrane region" description="Helical" evidence="6">
    <location>
        <begin position="792"/>
        <end position="818"/>
    </location>
</feature>
<keyword evidence="9" id="KW-1185">Reference proteome</keyword>
<dbReference type="PANTHER" id="PTHR30287">
    <property type="entry name" value="MEMBRANE COMPONENT OF PREDICTED ABC SUPERFAMILY METABOLITE UPTAKE TRANSPORTER"/>
    <property type="match status" value="1"/>
</dbReference>
<accession>A0A2T0XDR3</accession>
<feature type="transmembrane region" description="Helical" evidence="6">
    <location>
        <begin position="469"/>
        <end position="490"/>
    </location>
</feature>
<feature type="domain" description="ABC3 transporter permease C-terminal" evidence="7">
    <location>
        <begin position="261"/>
        <end position="371"/>
    </location>
</feature>
<reference evidence="8 9" key="1">
    <citation type="submission" date="2018-03" db="EMBL/GenBank/DDBJ databases">
        <title>Genomic Encyclopedia of Type Strains, Phase III (KMG-III): the genomes of soil and plant-associated and newly described type strains.</title>
        <authorList>
            <person name="Whitman W."/>
        </authorList>
    </citation>
    <scope>NUCLEOTIDE SEQUENCE [LARGE SCALE GENOMIC DNA]</scope>
    <source>
        <strain evidence="8 9">MWH-P2sevCIIIb</strain>
    </source>
</reference>
<evidence type="ECO:0000256" key="5">
    <source>
        <dbReference type="ARBA" id="ARBA00023136"/>
    </source>
</evidence>
<dbReference type="RefSeq" id="WP_106228047.1">
    <property type="nucleotide sequence ID" value="NZ_PVTV01000015.1"/>
</dbReference>
<keyword evidence="3 6" id="KW-0812">Transmembrane</keyword>
<evidence type="ECO:0000256" key="4">
    <source>
        <dbReference type="ARBA" id="ARBA00022989"/>
    </source>
</evidence>
<dbReference type="Pfam" id="PF02687">
    <property type="entry name" value="FtsX"/>
    <property type="match status" value="2"/>
</dbReference>
<organism evidence="8 9">
    <name type="scientific">Jezberella montanilacus</name>
    <dbReference type="NCBI Taxonomy" id="323426"/>
    <lineage>
        <taxon>Bacteria</taxon>
        <taxon>Pseudomonadati</taxon>
        <taxon>Pseudomonadota</taxon>
        <taxon>Betaproteobacteria</taxon>
        <taxon>Burkholderiales</taxon>
        <taxon>Alcaligenaceae</taxon>
        <taxon>Jezberella</taxon>
    </lineage>
</organism>
<dbReference type="OrthoDB" id="5292592at2"/>